<accession>A0AA39V3Z0</accession>
<evidence type="ECO:0000313" key="1">
    <source>
        <dbReference type="EMBL" id="KAK0577449.1"/>
    </source>
</evidence>
<proteinExistence type="predicted"/>
<name>A0AA39V3Z0_ACESA</name>
<organism evidence="1 2">
    <name type="scientific">Acer saccharum</name>
    <name type="common">Sugar maple</name>
    <dbReference type="NCBI Taxonomy" id="4024"/>
    <lineage>
        <taxon>Eukaryota</taxon>
        <taxon>Viridiplantae</taxon>
        <taxon>Streptophyta</taxon>
        <taxon>Embryophyta</taxon>
        <taxon>Tracheophyta</taxon>
        <taxon>Spermatophyta</taxon>
        <taxon>Magnoliopsida</taxon>
        <taxon>eudicotyledons</taxon>
        <taxon>Gunneridae</taxon>
        <taxon>Pentapetalae</taxon>
        <taxon>rosids</taxon>
        <taxon>malvids</taxon>
        <taxon>Sapindales</taxon>
        <taxon>Sapindaceae</taxon>
        <taxon>Hippocastanoideae</taxon>
        <taxon>Acereae</taxon>
        <taxon>Acer</taxon>
    </lineage>
</organism>
<dbReference type="Proteomes" id="UP001168877">
    <property type="component" value="Unassembled WGS sequence"/>
</dbReference>
<evidence type="ECO:0000313" key="2">
    <source>
        <dbReference type="Proteomes" id="UP001168877"/>
    </source>
</evidence>
<protein>
    <submittedName>
        <fullName evidence="1">Uncharacterized protein</fullName>
    </submittedName>
</protein>
<reference evidence="1" key="2">
    <citation type="submission" date="2023-06" db="EMBL/GenBank/DDBJ databases">
        <authorList>
            <person name="Swenson N.G."/>
            <person name="Wegrzyn J.L."/>
            <person name="Mcevoy S.L."/>
        </authorList>
    </citation>
    <scope>NUCLEOTIDE SEQUENCE</scope>
    <source>
        <strain evidence="1">NS2018</strain>
        <tissue evidence="1">Leaf</tissue>
    </source>
</reference>
<dbReference type="EMBL" id="JAUESC010000386">
    <property type="protein sequence ID" value="KAK0577449.1"/>
    <property type="molecule type" value="Genomic_DNA"/>
</dbReference>
<comment type="caution">
    <text evidence="1">The sequence shown here is derived from an EMBL/GenBank/DDBJ whole genome shotgun (WGS) entry which is preliminary data.</text>
</comment>
<keyword evidence="2" id="KW-1185">Reference proteome</keyword>
<dbReference type="AlphaFoldDB" id="A0AA39V3Z0"/>
<sequence>MLKLLMVSVPWPHQMWHTQLPSKFLIVPRENVELGNSGGTRETCSLKRAIDTYMGTFAGRLDEGCPAKSTREVLHGKLGEKPGRRLIHGNDWRLFRGSLRRVTKMNCPTKA</sequence>
<reference evidence="1" key="1">
    <citation type="journal article" date="2022" name="Plant J.">
        <title>Strategies of tolerance reflected in two North American maple genomes.</title>
        <authorList>
            <person name="McEvoy S.L."/>
            <person name="Sezen U.U."/>
            <person name="Trouern-Trend A."/>
            <person name="McMahon S.M."/>
            <person name="Schaberg P.G."/>
            <person name="Yang J."/>
            <person name="Wegrzyn J.L."/>
            <person name="Swenson N.G."/>
        </authorList>
    </citation>
    <scope>NUCLEOTIDE SEQUENCE</scope>
    <source>
        <strain evidence="1">NS2018</strain>
    </source>
</reference>
<gene>
    <name evidence="1" type="ORF">LWI29_033071</name>
</gene>